<sequence length="280" mass="30568">MATTNTLGATLSTFRLRFGRISQNQPALLYPAVLAGAGVVAVGSFALARAAWTDYKIYLGYGPGGMPYNVFGWLLTNTLRALSIDMLDVRKFDTDPDQRTWLRDDRGPTAPRAGPRPTLGPHGIPQRQLDQFAPEEIQQTLLAAFASLVAHNPTLIETKPSKYERHHGAIWVADTLTVQTADLLGYPFSRETAHVHSTADSSVHVILSPKDAAKVVRAGWGQLHSLAGVSVSVFGRKVVPKSYVLLYAPRDEHEVKVVMDIVRAAVAYMAGVEWDEVNPA</sequence>
<dbReference type="Proteomes" id="UP000019478">
    <property type="component" value="Unassembled WGS sequence"/>
</dbReference>
<dbReference type="AlphaFoldDB" id="W9YPL2"/>
<feature type="domain" description="Luciferase" evidence="3">
    <location>
        <begin position="190"/>
        <end position="265"/>
    </location>
</feature>
<gene>
    <name evidence="4" type="ORF">A1O3_00163</name>
</gene>
<dbReference type="OrthoDB" id="5358398at2759"/>
<dbReference type="RefSeq" id="XP_007728505.1">
    <property type="nucleotide sequence ID" value="XM_007730315.1"/>
</dbReference>
<protein>
    <recommendedName>
        <fullName evidence="3">Luciferase domain-containing protein</fullName>
    </recommendedName>
</protein>
<dbReference type="Pfam" id="PF17648">
    <property type="entry name" value="Luciferase"/>
    <property type="match status" value="1"/>
</dbReference>
<dbReference type="HOGENOM" id="CLU_063954_1_0_1"/>
<dbReference type="PANTHER" id="PTHR38695">
    <property type="entry name" value="AMINO ACID PERMEASE_ SLC12A DOMAIN-CONTAINING PROTEIN"/>
    <property type="match status" value="1"/>
</dbReference>
<dbReference type="eggNOG" id="ENOG502SPCX">
    <property type="taxonomic scope" value="Eukaryota"/>
</dbReference>
<feature type="compositionally biased region" description="Low complexity" evidence="1">
    <location>
        <begin position="108"/>
        <end position="117"/>
    </location>
</feature>
<evidence type="ECO:0000256" key="2">
    <source>
        <dbReference type="SAM" id="Phobius"/>
    </source>
</evidence>
<keyword evidence="5" id="KW-1185">Reference proteome</keyword>
<reference evidence="4 5" key="1">
    <citation type="submission" date="2013-03" db="EMBL/GenBank/DDBJ databases">
        <title>The Genome Sequence of Capronia epimyces CBS 606.96.</title>
        <authorList>
            <consortium name="The Broad Institute Genomics Platform"/>
            <person name="Cuomo C."/>
            <person name="de Hoog S."/>
            <person name="Gorbushina A."/>
            <person name="Walker B."/>
            <person name="Young S.K."/>
            <person name="Zeng Q."/>
            <person name="Gargeya S."/>
            <person name="Fitzgerald M."/>
            <person name="Haas B."/>
            <person name="Abouelleil A."/>
            <person name="Allen A.W."/>
            <person name="Alvarado L."/>
            <person name="Arachchi H.M."/>
            <person name="Berlin A.M."/>
            <person name="Chapman S.B."/>
            <person name="Gainer-Dewar J."/>
            <person name="Goldberg J."/>
            <person name="Griggs A."/>
            <person name="Gujja S."/>
            <person name="Hansen M."/>
            <person name="Howarth C."/>
            <person name="Imamovic A."/>
            <person name="Ireland A."/>
            <person name="Larimer J."/>
            <person name="McCowan C."/>
            <person name="Murphy C."/>
            <person name="Pearson M."/>
            <person name="Poon T.W."/>
            <person name="Priest M."/>
            <person name="Roberts A."/>
            <person name="Saif S."/>
            <person name="Shea T."/>
            <person name="Sisk P."/>
            <person name="Sykes S."/>
            <person name="Wortman J."/>
            <person name="Nusbaum C."/>
            <person name="Birren B."/>
        </authorList>
    </citation>
    <scope>NUCLEOTIDE SEQUENCE [LARGE SCALE GENOMIC DNA]</scope>
    <source>
        <strain evidence="4 5">CBS 606.96</strain>
    </source>
</reference>
<dbReference type="EMBL" id="AMGY01000001">
    <property type="protein sequence ID" value="EXJ91615.1"/>
    <property type="molecule type" value="Genomic_DNA"/>
</dbReference>
<dbReference type="InterPro" id="IPR040841">
    <property type="entry name" value="Luciferase_dom"/>
</dbReference>
<dbReference type="PANTHER" id="PTHR38695:SF1">
    <property type="entry name" value="AMINO ACID PERMEASE_ SLC12A DOMAIN-CONTAINING PROTEIN"/>
    <property type="match status" value="1"/>
</dbReference>
<keyword evidence="2" id="KW-0472">Membrane</keyword>
<keyword evidence="2" id="KW-1133">Transmembrane helix</keyword>
<dbReference type="STRING" id="1182542.W9YPL2"/>
<organism evidence="4 5">
    <name type="scientific">Capronia epimyces CBS 606.96</name>
    <dbReference type="NCBI Taxonomy" id="1182542"/>
    <lineage>
        <taxon>Eukaryota</taxon>
        <taxon>Fungi</taxon>
        <taxon>Dikarya</taxon>
        <taxon>Ascomycota</taxon>
        <taxon>Pezizomycotina</taxon>
        <taxon>Eurotiomycetes</taxon>
        <taxon>Chaetothyriomycetidae</taxon>
        <taxon>Chaetothyriales</taxon>
        <taxon>Herpotrichiellaceae</taxon>
        <taxon>Capronia</taxon>
    </lineage>
</organism>
<dbReference type="InterPro" id="IPR048273">
    <property type="entry name" value="Luciferase"/>
</dbReference>
<evidence type="ECO:0000256" key="1">
    <source>
        <dbReference type="SAM" id="MobiDB-lite"/>
    </source>
</evidence>
<feature type="region of interest" description="Disordered" evidence="1">
    <location>
        <begin position="99"/>
        <end position="125"/>
    </location>
</feature>
<comment type="caution">
    <text evidence="4">The sequence shown here is derived from an EMBL/GenBank/DDBJ whole genome shotgun (WGS) entry which is preliminary data.</text>
</comment>
<accession>W9YPL2</accession>
<proteinExistence type="predicted"/>
<dbReference type="GeneID" id="19164305"/>
<evidence type="ECO:0000313" key="5">
    <source>
        <dbReference type="Proteomes" id="UP000019478"/>
    </source>
</evidence>
<keyword evidence="2" id="KW-0812">Transmembrane</keyword>
<name>W9YPL2_9EURO</name>
<feature type="transmembrane region" description="Helical" evidence="2">
    <location>
        <begin position="28"/>
        <end position="48"/>
    </location>
</feature>
<evidence type="ECO:0000313" key="4">
    <source>
        <dbReference type="EMBL" id="EXJ91615.1"/>
    </source>
</evidence>
<evidence type="ECO:0000259" key="3">
    <source>
        <dbReference type="Pfam" id="PF17648"/>
    </source>
</evidence>